<dbReference type="EMBL" id="JAENIO010000003">
    <property type="protein sequence ID" value="MBK1832739.1"/>
    <property type="molecule type" value="Genomic_DNA"/>
</dbReference>
<dbReference type="InterPro" id="IPR029010">
    <property type="entry name" value="ThuA-like"/>
</dbReference>
<dbReference type="InterPro" id="IPR029062">
    <property type="entry name" value="Class_I_gatase-like"/>
</dbReference>
<dbReference type="AlphaFoldDB" id="A0A934RJT7"/>
<protein>
    <submittedName>
        <fullName evidence="3">ThuA domain-containing protein</fullName>
    </submittedName>
</protein>
<feature type="chain" id="PRO_5037151759" evidence="1">
    <location>
        <begin position="19"/>
        <end position="249"/>
    </location>
</feature>
<sequence length="249" mass="27420">MKKILFTSLILCPLLAGANPKDPETTAPWGEKFAAESAESTLQVLLVGSGSSHDFPRDFLSTDRETLLASGDLEVVSTPNMEEAVALLPQAEVLVFSGNHGDYGKKEFQEALHAHADAGKGLVFLHAATWSHPWEGYNDRFIAGRTPSHGNGLFAVTVTDTDHAVTKEVPEEFQIEDENYRFELADEERVHVCCENAADQTEGPIPSVWVVKDPKTRIVCITLGHDDKAHKNEAYQKLLINAVQWVAEQ</sequence>
<evidence type="ECO:0000313" key="4">
    <source>
        <dbReference type="Proteomes" id="UP000604083"/>
    </source>
</evidence>
<proteinExistence type="predicted"/>
<dbReference type="Proteomes" id="UP000604083">
    <property type="component" value="Unassembled WGS sequence"/>
</dbReference>
<evidence type="ECO:0000256" key="1">
    <source>
        <dbReference type="SAM" id="SignalP"/>
    </source>
</evidence>
<comment type="caution">
    <text evidence="3">The sequence shown here is derived from an EMBL/GenBank/DDBJ whole genome shotgun (WGS) entry which is preliminary data.</text>
</comment>
<feature type="domain" description="ThuA-like" evidence="2">
    <location>
        <begin position="73"/>
        <end position="246"/>
    </location>
</feature>
<dbReference type="PANTHER" id="PTHR40469:SF2">
    <property type="entry name" value="GALACTOSE-BINDING DOMAIN-LIKE SUPERFAMILY PROTEIN"/>
    <property type="match status" value="1"/>
</dbReference>
<name>A0A934RJT7_9BACT</name>
<dbReference type="PANTHER" id="PTHR40469">
    <property type="entry name" value="SECRETED GLYCOSYL HYDROLASE"/>
    <property type="match status" value="1"/>
</dbReference>
<keyword evidence="4" id="KW-1185">Reference proteome</keyword>
<evidence type="ECO:0000313" key="3">
    <source>
        <dbReference type="EMBL" id="MBK1832739.1"/>
    </source>
</evidence>
<reference evidence="3" key="1">
    <citation type="submission" date="2021-01" db="EMBL/GenBank/DDBJ databases">
        <title>Modified the classification status of verrucomicrobia.</title>
        <authorList>
            <person name="Feng X."/>
        </authorList>
    </citation>
    <scope>NUCLEOTIDE SEQUENCE</scope>
    <source>
        <strain evidence="3">KCTC 12986</strain>
    </source>
</reference>
<organism evidence="3 4">
    <name type="scientific">Roseibacillus ishigakijimensis</name>
    <dbReference type="NCBI Taxonomy" id="454146"/>
    <lineage>
        <taxon>Bacteria</taxon>
        <taxon>Pseudomonadati</taxon>
        <taxon>Verrucomicrobiota</taxon>
        <taxon>Verrucomicrobiia</taxon>
        <taxon>Verrucomicrobiales</taxon>
        <taxon>Verrucomicrobiaceae</taxon>
        <taxon>Roseibacillus</taxon>
    </lineage>
</organism>
<dbReference type="Pfam" id="PF06283">
    <property type="entry name" value="ThuA"/>
    <property type="match status" value="1"/>
</dbReference>
<accession>A0A934RJT7</accession>
<dbReference type="RefSeq" id="WP_200390175.1">
    <property type="nucleotide sequence ID" value="NZ_JAENIO010000003.1"/>
</dbReference>
<dbReference type="SUPFAM" id="SSF52317">
    <property type="entry name" value="Class I glutamine amidotransferase-like"/>
    <property type="match status" value="1"/>
</dbReference>
<evidence type="ECO:0000259" key="2">
    <source>
        <dbReference type="Pfam" id="PF06283"/>
    </source>
</evidence>
<dbReference type="Gene3D" id="3.40.50.880">
    <property type="match status" value="1"/>
</dbReference>
<gene>
    <name evidence="3" type="ORF">JIN78_01585</name>
</gene>
<keyword evidence="1" id="KW-0732">Signal</keyword>
<feature type="signal peptide" evidence="1">
    <location>
        <begin position="1"/>
        <end position="18"/>
    </location>
</feature>